<evidence type="ECO:0008006" key="5">
    <source>
        <dbReference type="Google" id="ProtNLM"/>
    </source>
</evidence>
<gene>
    <name evidence="3" type="ORF">COT63_01610</name>
</gene>
<feature type="region of interest" description="Disordered" evidence="1">
    <location>
        <begin position="1"/>
        <end position="65"/>
    </location>
</feature>
<dbReference type="Pfam" id="PF01547">
    <property type="entry name" value="SBP_bac_1"/>
    <property type="match status" value="1"/>
</dbReference>
<dbReference type="Gene3D" id="3.40.190.10">
    <property type="entry name" value="Periplasmic binding protein-like II"/>
    <property type="match status" value="1"/>
</dbReference>
<dbReference type="EMBL" id="PEZH01000028">
    <property type="protein sequence ID" value="PIS15123.1"/>
    <property type="molecule type" value="Genomic_DNA"/>
</dbReference>
<comment type="caution">
    <text evidence="3">The sequence shown here is derived from an EMBL/GenBank/DDBJ whole genome shotgun (WGS) entry which is preliminary data.</text>
</comment>
<keyword evidence="2" id="KW-0472">Membrane</keyword>
<evidence type="ECO:0000256" key="2">
    <source>
        <dbReference type="SAM" id="Phobius"/>
    </source>
</evidence>
<evidence type="ECO:0000313" key="3">
    <source>
        <dbReference type="EMBL" id="PIS15123.1"/>
    </source>
</evidence>
<dbReference type="Proteomes" id="UP000231282">
    <property type="component" value="Unassembled WGS sequence"/>
</dbReference>
<protein>
    <recommendedName>
        <fullName evidence="5">ABC transporter substrate-binding protein</fullName>
    </recommendedName>
</protein>
<accession>A0A2H0WR44</accession>
<evidence type="ECO:0000256" key="1">
    <source>
        <dbReference type="SAM" id="MobiDB-lite"/>
    </source>
</evidence>
<organism evidence="3 4">
    <name type="scientific">Candidatus Shapirobacteria bacterium CG09_land_8_20_14_0_10_38_17</name>
    <dbReference type="NCBI Taxonomy" id="1974884"/>
    <lineage>
        <taxon>Bacteria</taxon>
        <taxon>Candidatus Shapironibacteriota</taxon>
    </lineage>
</organism>
<dbReference type="AlphaFoldDB" id="A0A2H0WR44"/>
<feature type="transmembrane region" description="Helical" evidence="2">
    <location>
        <begin position="77"/>
        <end position="95"/>
    </location>
</feature>
<dbReference type="PANTHER" id="PTHR43649">
    <property type="entry name" value="ARABINOSE-BINDING PROTEIN-RELATED"/>
    <property type="match status" value="1"/>
</dbReference>
<sequence>MALPEIKNEREEKNSDRSEVETASVFKTQPRPLPPHPATFFSKQAPSQVPPPTPPQASRQEPSQESVSKFSIKNLKFLIPVLFVLLIGLAGFLFWRSRPSFSPSKIVEVKYWGLWEPSSVMEGIMAEFERLHPNIKVSYEQQSIIDYRQRLQSALASGKGPDIFCFHNTWLPMFINDLDSVPPSVMDAATFEAAFYPTVKQSLRYNSNYYGVPLMVDTLSLFYNKDIFTTNQVAVPKTWDEFRQVASRLTVRDETGRIQIAGASMGMTANVDHWSDILGLMMLQNGVRMDKPYDEIAEQALQFFMVFPKNDRVWDETLPSSTLAFAGGKLAMYFGPSWRIINIRETNPDLIFGVAPVPQLPQSLIEGKQVAWASYWVEGVSTRSVYKQEAWEFVKYIAEQETLERIYQAGSQAHYIGALYPRQDMASLLNDDSLLAPFVEQASYAQSWYLCSRTFDNGINDAIIKYFEDAVNRALRDESSQLTTTVSEGVASVLSKYGVASQ</sequence>
<reference evidence="4" key="1">
    <citation type="submission" date="2017-09" db="EMBL/GenBank/DDBJ databases">
        <title>Depth-based differentiation of microbial function through sediment-hosted aquifers and enrichment of novel symbionts in the deep terrestrial subsurface.</title>
        <authorList>
            <person name="Probst A.J."/>
            <person name="Ladd B."/>
            <person name="Jarett J.K."/>
            <person name="Geller-Mcgrath D.E."/>
            <person name="Sieber C.M.K."/>
            <person name="Emerson J.B."/>
            <person name="Anantharaman K."/>
            <person name="Thomas B.C."/>
            <person name="Malmstrom R."/>
            <person name="Stieglmeier M."/>
            <person name="Klingl A."/>
            <person name="Woyke T."/>
            <person name="Ryan C.M."/>
            <person name="Banfield J.F."/>
        </authorList>
    </citation>
    <scope>NUCLEOTIDE SEQUENCE [LARGE SCALE GENOMIC DNA]</scope>
</reference>
<proteinExistence type="predicted"/>
<dbReference type="SUPFAM" id="SSF53850">
    <property type="entry name" value="Periplasmic binding protein-like II"/>
    <property type="match status" value="1"/>
</dbReference>
<dbReference type="InterPro" id="IPR050490">
    <property type="entry name" value="Bact_solute-bd_prot1"/>
</dbReference>
<evidence type="ECO:0000313" key="4">
    <source>
        <dbReference type="Proteomes" id="UP000231282"/>
    </source>
</evidence>
<keyword evidence="2" id="KW-1133">Transmembrane helix</keyword>
<name>A0A2H0WR44_9BACT</name>
<keyword evidence="2" id="KW-0812">Transmembrane</keyword>
<feature type="compositionally biased region" description="Basic and acidic residues" evidence="1">
    <location>
        <begin position="1"/>
        <end position="20"/>
    </location>
</feature>
<dbReference type="InterPro" id="IPR006059">
    <property type="entry name" value="SBP"/>
</dbReference>